<sequence length="179" mass="18344">MARATRRRNTPVIGSINTYTGKRKVAGEILHFAGSTPPVGTLACNGQLVSRTTYSNLFAAIGVTYGAGDGSTTFAVPDLRGEFIRSLDGGRGIDAGRALGSAQAATEISNYVHSDGGTPGALAAESVPITNSDGVGANIATPNGNYYFSAANSTNGGSAFSTASKIRPRNIAMLACIYY</sequence>
<dbReference type="RefSeq" id="WP_179357679.1">
    <property type="nucleotide sequence ID" value="NZ_CP058627.1"/>
</dbReference>
<reference evidence="2 3" key="1">
    <citation type="submission" date="2020-07" db="EMBL/GenBank/DDBJ databases">
        <title>Complete genome sequence of Chitinibacter sp. 2T18.</title>
        <authorList>
            <person name="Bae J.-W."/>
            <person name="Choi J.-W."/>
        </authorList>
    </citation>
    <scope>NUCLEOTIDE SEQUENCE [LARGE SCALE GENOMIC DNA]</scope>
    <source>
        <strain evidence="2 3">2T18</strain>
    </source>
</reference>
<dbReference type="AlphaFoldDB" id="A0A7H9BG73"/>
<dbReference type="Gene3D" id="3.90.1340.10">
    <property type="entry name" value="Phage tail collar domain"/>
    <property type="match status" value="1"/>
</dbReference>
<feature type="domain" description="Phage tail collar" evidence="1">
    <location>
        <begin position="27"/>
        <end position="84"/>
    </location>
</feature>
<dbReference type="SUPFAM" id="SSF88874">
    <property type="entry name" value="Receptor-binding domain of short tail fibre protein gp12"/>
    <property type="match status" value="1"/>
</dbReference>
<dbReference type="EMBL" id="CP058627">
    <property type="protein sequence ID" value="QLG87597.1"/>
    <property type="molecule type" value="Genomic_DNA"/>
</dbReference>
<dbReference type="KEGG" id="chiz:HQ393_04630"/>
<evidence type="ECO:0000313" key="3">
    <source>
        <dbReference type="Proteomes" id="UP000509597"/>
    </source>
</evidence>
<accession>A0A7H9BG73</accession>
<dbReference type="Proteomes" id="UP000509597">
    <property type="component" value="Chromosome"/>
</dbReference>
<organism evidence="2 3">
    <name type="scientific">Chitinibacter bivalviorum</name>
    <dbReference type="NCBI Taxonomy" id="2739434"/>
    <lineage>
        <taxon>Bacteria</taxon>
        <taxon>Pseudomonadati</taxon>
        <taxon>Pseudomonadota</taxon>
        <taxon>Betaproteobacteria</taxon>
        <taxon>Neisseriales</taxon>
        <taxon>Chitinibacteraceae</taxon>
        <taxon>Chitinibacter</taxon>
    </lineage>
</organism>
<proteinExistence type="predicted"/>
<evidence type="ECO:0000313" key="2">
    <source>
        <dbReference type="EMBL" id="QLG87597.1"/>
    </source>
</evidence>
<name>A0A7H9BG73_9NEIS</name>
<dbReference type="InterPro" id="IPR011083">
    <property type="entry name" value="Phage_tail_collar_dom"/>
</dbReference>
<dbReference type="Pfam" id="PF07484">
    <property type="entry name" value="Collar"/>
    <property type="match status" value="1"/>
</dbReference>
<protein>
    <submittedName>
        <fullName evidence="2">Tail fiber protein</fullName>
    </submittedName>
</protein>
<dbReference type="InterPro" id="IPR037053">
    <property type="entry name" value="Phage_tail_collar_dom_sf"/>
</dbReference>
<evidence type="ECO:0000259" key="1">
    <source>
        <dbReference type="Pfam" id="PF07484"/>
    </source>
</evidence>
<keyword evidence="3" id="KW-1185">Reference proteome</keyword>
<gene>
    <name evidence="2" type="ORF">HQ393_04630</name>
</gene>